<gene>
    <name evidence="1" type="ORF">NTE_01980</name>
</gene>
<protein>
    <submittedName>
        <fullName evidence="1">Uncharacterized protein</fullName>
    </submittedName>
</protein>
<dbReference type="KEGG" id="nev:NTE_01980"/>
<dbReference type="EMBL" id="CP007174">
    <property type="protein sequence ID" value="AIF84038.1"/>
    <property type="molecule type" value="Genomic_DNA"/>
</dbReference>
<evidence type="ECO:0000313" key="2">
    <source>
        <dbReference type="Proteomes" id="UP000028194"/>
    </source>
</evidence>
<dbReference type="Proteomes" id="UP000028194">
    <property type="component" value="Chromosome"/>
</dbReference>
<dbReference type="AlphaFoldDB" id="A0A075MS99"/>
<organism evidence="1 2">
    <name type="scientific">Candidatus Nitrososphaera evergladensis SR1</name>
    <dbReference type="NCBI Taxonomy" id="1459636"/>
    <lineage>
        <taxon>Archaea</taxon>
        <taxon>Nitrososphaerota</taxon>
        <taxon>Nitrososphaeria</taxon>
        <taxon>Nitrososphaerales</taxon>
        <taxon>Nitrososphaeraceae</taxon>
        <taxon>Nitrososphaera</taxon>
    </lineage>
</organism>
<name>A0A075MS99_9ARCH</name>
<keyword evidence="2" id="KW-1185">Reference proteome</keyword>
<dbReference type="HOGENOM" id="CLU_114820_0_0_2"/>
<accession>A0A075MS99</accession>
<dbReference type="GeneID" id="41597728"/>
<evidence type="ECO:0000313" key="1">
    <source>
        <dbReference type="EMBL" id="AIF84038.1"/>
    </source>
</evidence>
<reference evidence="1 2" key="1">
    <citation type="journal article" date="2014" name="PLoS ONE">
        <title>Genome Sequence of Candidatus Nitrososphaera evergladensis from Group I.1b Enriched from Everglades Soil Reveals Novel Genomic Features of the Ammonia-Oxidizing Archaea.</title>
        <authorList>
            <person name="Zhalnina K.V."/>
            <person name="Dias R."/>
            <person name="Leonard M.T."/>
            <person name="Dorr de Quadros P."/>
            <person name="Camargo F.A."/>
            <person name="Drew J.C."/>
            <person name="Farmerie W.G."/>
            <person name="Daroub S.H."/>
            <person name="Triplett E.W."/>
        </authorList>
    </citation>
    <scope>NUCLEOTIDE SEQUENCE [LARGE SCALE GENOMIC DNA]</scope>
    <source>
        <strain evidence="1 2">SR1</strain>
    </source>
</reference>
<sequence>MMSRHMVSGKYFNKGVKALDAPHIGHVVRETADKIVVFGEGDDRYDIPKDKIRFAAANVLVDLPFYEVVKKYKVSRNEPLPTDQEHVHATDLPEPIDLATYEGKYPRSLFNKGVRTQDEEHVGHVMKETDDKVVIWGHYDWRFDVPKSKIIAVGRNIILGMDYKDVFKYKVDRDAPLPTGEPVEKIAEG</sequence>
<proteinExistence type="predicted"/>
<dbReference type="RefSeq" id="WP_226986932.1">
    <property type="nucleotide sequence ID" value="NZ_CP007174.1"/>
</dbReference>